<feature type="non-terminal residue" evidence="2">
    <location>
        <position position="1"/>
    </location>
</feature>
<sequence length="83" mass="9911">AVRNPNKLRLAWEVRFSRSCMDFPRICPKNGQVLLRPYRKRRKKLRILFVFLTPARESRPPKAQTESPEPRTHHEEPKFISLS</sequence>
<gene>
    <name evidence="2" type="ORF">TSPGSL018_26868</name>
</gene>
<organism evidence="2">
    <name type="scientific">Tetraselmis sp. GSL018</name>
    <dbReference type="NCBI Taxonomy" id="582737"/>
    <lineage>
        <taxon>Eukaryota</taxon>
        <taxon>Viridiplantae</taxon>
        <taxon>Chlorophyta</taxon>
        <taxon>core chlorophytes</taxon>
        <taxon>Chlorodendrophyceae</taxon>
        <taxon>Chlorodendrales</taxon>
        <taxon>Chlorodendraceae</taxon>
        <taxon>Tetraselmis</taxon>
    </lineage>
</organism>
<evidence type="ECO:0000313" key="2">
    <source>
        <dbReference type="EMBL" id="JAC61206.1"/>
    </source>
</evidence>
<proteinExistence type="predicted"/>
<name>A0A061QSA2_9CHLO</name>
<feature type="non-terminal residue" evidence="2">
    <location>
        <position position="83"/>
    </location>
</feature>
<protein>
    <submittedName>
        <fullName evidence="2">Uncharacterized protein</fullName>
    </submittedName>
</protein>
<reference evidence="2" key="1">
    <citation type="submission" date="2014-05" db="EMBL/GenBank/DDBJ databases">
        <title>The transcriptome of the halophilic microalga Tetraselmis sp. GSL018 isolated from the Great Salt Lake, Utah.</title>
        <authorList>
            <person name="Jinkerson R.E."/>
            <person name="D'Adamo S."/>
            <person name="Posewitz M.C."/>
        </authorList>
    </citation>
    <scope>NUCLEOTIDE SEQUENCE</scope>
    <source>
        <strain evidence="2">GSL018</strain>
    </source>
</reference>
<feature type="compositionally biased region" description="Basic and acidic residues" evidence="1">
    <location>
        <begin position="68"/>
        <end position="83"/>
    </location>
</feature>
<feature type="region of interest" description="Disordered" evidence="1">
    <location>
        <begin position="57"/>
        <end position="83"/>
    </location>
</feature>
<evidence type="ECO:0000256" key="1">
    <source>
        <dbReference type="SAM" id="MobiDB-lite"/>
    </source>
</evidence>
<accession>A0A061QSA2</accession>
<dbReference type="AlphaFoldDB" id="A0A061QSA2"/>
<dbReference type="EMBL" id="GBEZ01025940">
    <property type="protein sequence ID" value="JAC61206.1"/>
    <property type="molecule type" value="Transcribed_RNA"/>
</dbReference>